<accession>A0A328TLC9</accession>
<sequence>MNLFFIVLTLWLIPETKNISLEHIERNLLGGKKLHDIGQR</sequence>
<name>A0A328TLC9_9GAMM</name>
<dbReference type="Proteomes" id="UP000244334">
    <property type="component" value="Unassembled WGS sequence"/>
</dbReference>
<evidence type="ECO:0000313" key="2">
    <source>
        <dbReference type="Proteomes" id="UP000244334"/>
    </source>
</evidence>
<dbReference type="EMBL" id="LJAM02000177">
    <property type="protein sequence ID" value="RAP71238.1"/>
    <property type="molecule type" value="Genomic_DNA"/>
</dbReference>
<protein>
    <submittedName>
        <fullName evidence="1">MFS transporter, sugar porter family</fullName>
    </submittedName>
</protein>
<organism evidence="1 2">
    <name type="scientific">Candidatus Erwinia dacicola</name>
    <dbReference type="NCBI Taxonomy" id="252393"/>
    <lineage>
        <taxon>Bacteria</taxon>
        <taxon>Pseudomonadati</taxon>
        <taxon>Pseudomonadota</taxon>
        <taxon>Gammaproteobacteria</taxon>
        <taxon>Enterobacterales</taxon>
        <taxon>Erwiniaceae</taxon>
        <taxon>Erwinia</taxon>
    </lineage>
</organism>
<gene>
    <name evidence="1" type="ORF">ACZ87_01950</name>
</gene>
<keyword evidence="2" id="KW-1185">Reference proteome</keyword>
<dbReference type="AlphaFoldDB" id="A0A328TLC9"/>
<reference evidence="1" key="1">
    <citation type="submission" date="2018-04" db="EMBL/GenBank/DDBJ databases">
        <title>Genomes of the Obligate Erwinia dacicola and Facultative Enterobacter sp. OLF Endosymbionts of the Olive Fruit fly, Bactrocera oleae.</title>
        <authorList>
            <person name="Estes A.M."/>
            <person name="Hearn D.J."/>
            <person name="Agarwal S."/>
            <person name="Pierson E.A."/>
            <person name="Dunning-Hotopp J.C."/>
        </authorList>
    </citation>
    <scope>NUCLEOTIDE SEQUENCE [LARGE SCALE GENOMIC DNA]</scope>
    <source>
        <strain evidence="1">Oroville</strain>
    </source>
</reference>
<evidence type="ECO:0000313" key="1">
    <source>
        <dbReference type="EMBL" id="RAP71238.1"/>
    </source>
</evidence>
<proteinExistence type="predicted"/>
<comment type="caution">
    <text evidence="1">The sequence shown here is derived from an EMBL/GenBank/DDBJ whole genome shotgun (WGS) entry which is preliminary data.</text>
</comment>